<accession>A0A1L7AEA9</accession>
<dbReference type="PANTHER" id="PTHR34183:SF8">
    <property type="entry name" value="ENDOLYTIC PEPTIDOGLYCAN TRANSGLYCOSYLASE RLPA-RELATED"/>
    <property type="match status" value="1"/>
</dbReference>
<sequence length="187" mass="19459">MTGWKTAILGIAIAGCAMTGWVAAAGAARPQQPAPHRHHATPGTQRHARVAEARRHHTAPHEATHHGARHQATREQRGRASVYSHRFAGRPMADGGRFDPGSNTVASRTLPLGTQARVTNLRNGRSAVVSVRDRGPHHGGRILDVSPGVAARLGMPETGTAPVAVVALSTPGLAGRAEAAPAGRTGR</sequence>
<comment type="similarity">
    <text evidence="3 4">Belongs to the RlpA family.</text>
</comment>
<feature type="region of interest" description="Disordered" evidence="5">
    <location>
        <begin position="27"/>
        <end position="79"/>
    </location>
</feature>
<dbReference type="Proteomes" id="UP000185494">
    <property type="component" value="Chromosome 1"/>
</dbReference>
<gene>
    <name evidence="3" type="primary">rlpA</name>
    <name evidence="8" type="ORF">RGI145_07695</name>
</gene>
<dbReference type="HAMAP" id="MF_02071">
    <property type="entry name" value="RlpA"/>
    <property type="match status" value="1"/>
</dbReference>
<dbReference type="CDD" id="cd22268">
    <property type="entry name" value="DPBB_RlpA-like"/>
    <property type="match status" value="1"/>
</dbReference>
<dbReference type="InterPro" id="IPR009009">
    <property type="entry name" value="RlpA-like_DPBB"/>
</dbReference>
<dbReference type="SUPFAM" id="SSF50685">
    <property type="entry name" value="Barwin-like endoglucanases"/>
    <property type="match status" value="1"/>
</dbReference>
<dbReference type="PANTHER" id="PTHR34183">
    <property type="entry name" value="ENDOLYTIC PEPTIDOGLYCAN TRANSGLYCOSYLASE RLPA"/>
    <property type="match status" value="1"/>
</dbReference>
<organism evidence="8 9">
    <name type="scientific">Roseomonas gilardii</name>
    <dbReference type="NCBI Taxonomy" id="257708"/>
    <lineage>
        <taxon>Bacteria</taxon>
        <taxon>Pseudomonadati</taxon>
        <taxon>Pseudomonadota</taxon>
        <taxon>Alphaproteobacteria</taxon>
        <taxon>Acetobacterales</taxon>
        <taxon>Roseomonadaceae</taxon>
        <taxon>Roseomonas</taxon>
    </lineage>
</organism>
<dbReference type="AlphaFoldDB" id="A0A1L7AEA9"/>
<name>A0A1L7AEA9_9PROT</name>
<keyword evidence="6" id="KW-0732">Signal</keyword>
<dbReference type="InterPro" id="IPR036908">
    <property type="entry name" value="RlpA-like_sf"/>
</dbReference>
<dbReference type="KEGG" id="rgi:RGI145_07695"/>
<reference evidence="8 9" key="1">
    <citation type="submission" date="2016-05" db="EMBL/GenBank/DDBJ databases">
        <title>Complete Genome and Methylome Analysis of Psychrotrophic Bacterial Isolates from Antarctic Lake Untersee.</title>
        <authorList>
            <person name="Fomenkov A."/>
            <person name="Akimov V.N."/>
            <person name="Vasilyeva L.V."/>
            <person name="Andersen D."/>
            <person name="Vincze T."/>
            <person name="Roberts R.J."/>
        </authorList>
    </citation>
    <scope>NUCLEOTIDE SEQUENCE [LARGE SCALE GENOMIC DNA]</scope>
    <source>
        <strain evidence="8 9">U14-5</strain>
    </source>
</reference>
<dbReference type="GO" id="GO:0005886">
    <property type="term" value="C:plasma membrane"/>
    <property type="evidence" value="ECO:0007669"/>
    <property type="project" value="UniProtKB-SubCell"/>
</dbReference>
<proteinExistence type="inferred from homology"/>
<dbReference type="EC" id="4.2.2.-" evidence="3"/>
<dbReference type="Pfam" id="PF03330">
    <property type="entry name" value="DPBB_1"/>
    <property type="match status" value="1"/>
</dbReference>
<keyword evidence="3" id="KW-0472">Membrane</keyword>
<keyword evidence="3" id="KW-1003">Cell membrane</keyword>
<evidence type="ECO:0000313" key="9">
    <source>
        <dbReference type="Proteomes" id="UP000185494"/>
    </source>
</evidence>
<dbReference type="Gene3D" id="2.40.40.10">
    <property type="entry name" value="RlpA-like domain"/>
    <property type="match status" value="1"/>
</dbReference>
<dbReference type="GO" id="GO:0000270">
    <property type="term" value="P:peptidoglycan metabolic process"/>
    <property type="evidence" value="ECO:0007669"/>
    <property type="project" value="UniProtKB-UniRule"/>
</dbReference>
<evidence type="ECO:0000256" key="2">
    <source>
        <dbReference type="ARBA" id="ARBA00023316"/>
    </source>
</evidence>
<dbReference type="EMBL" id="CP015583">
    <property type="protein sequence ID" value="APT56989.1"/>
    <property type="molecule type" value="Genomic_DNA"/>
</dbReference>
<keyword evidence="2 3" id="KW-0961">Cell wall biogenesis/degradation</keyword>
<evidence type="ECO:0000256" key="5">
    <source>
        <dbReference type="SAM" id="MobiDB-lite"/>
    </source>
</evidence>
<evidence type="ECO:0000259" key="7">
    <source>
        <dbReference type="Pfam" id="PF03330"/>
    </source>
</evidence>
<evidence type="ECO:0000313" key="8">
    <source>
        <dbReference type="EMBL" id="APT56989.1"/>
    </source>
</evidence>
<dbReference type="PROSITE" id="PS51257">
    <property type="entry name" value="PROKAR_LIPOPROTEIN"/>
    <property type="match status" value="1"/>
</dbReference>
<feature type="signal peptide" evidence="6">
    <location>
        <begin position="1"/>
        <end position="24"/>
    </location>
</feature>
<evidence type="ECO:0000256" key="6">
    <source>
        <dbReference type="SAM" id="SignalP"/>
    </source>
</evidence>
<dbReference type="NCBIfam" id="TIGR00413">
    <property type="entry name" value="rlpA"/>
    <property type="match status" value="1"/>
</dbReference>
<dbReference type="InterPro" id="IPR034718">
    <property type="entry name" value="RlpA"/>
</dbReference>
<dbReference type="InterPro" id="IPR012997">
    <property type="entry name" value="RplA"/>
</dbReference>
<dbReference type="GO" id="GO:0071555">
    <property type="term" value="P:cell wall organization"/>
    <property type="evidence" value="ECO:0007669"/>
    <property type="project" value="UniProtKB-KW"/>
</dbReference>
<feature type="compositionally biased region" description="Basic and acidic residues" evidence="5">
    <location>
        <begin position="49"/>
        <end position="65"/>
    </location>
</feature>
<dbReference type="GO" id="GO:0008932">
    <property type="term" value="F:lytic endotransglycosylase activity"/>
    <property type="evidence" value="ECO:0007669"/>
    <property type="project" value="UniProtKB-UniRule"/>
</dbReference>
<comment type="subcellular location">
    <subcellularLocation>
        <location evidence="3">Cell membrane</location>
        <topology evidence="3">Lipid-anchor</topology>
    </subcellularLocation>
</comment>
<dbReference type="RefSeq" id="WP_237183242.1">
    <property type="nucleotide sequence ID" value="NZ_CP015583.1"/>
</dbReference>
<keyword evidence="3" id="KW-0564">Palmitate</keyword>
<keyword evidence="3" id="KW-0449">Lipoprotein</keyword>
<dbReference type="eggNOG" id="COG0797">
    <property type="taxonomic scope" value="Bacteria"/>
</dbReference>
<evidence type="ECO:0000256" key="1">
    <source>
        <dbReference type="ARBA" id="ARBA00023239"/>
    </source>
</evidence>
<comment type="function">
    <text evidence="3">Lytic transglycosylase with a strong preference for naked glycan strands that lack stem peptides.</text>
</comment>
<protein>
    <recommendedName>
        <fullName evidence="3">Endolytic peptidoglycan transglycosylase RlpA</fullName>
        <ecNumber evidence="3">4.2.2.-</ecNumber>
    </recommendedName>
</protein>
<feature type="chain" id="PRO_5013405930" description="Endolytic peptidoglycan transglycosylase RlpA" evidence="6">
    <location>
        <begin position="25"/>
        <end position="187"/>
    </location>
</feature>
<evidence type="ECO:0000256" key="4">
    <source>
        <dbReference type="RuleBase" id="RU003495"/>
    </source>
</evidence>
<evidence type="ECO:0000256" key="3">
    <source>
        <dbReference type="HAMAP-Rule" id="MF_02071"/>
    </source>
</evidence>
<keyword evidence="1 3" id="KW-0456">Lyase</keyword>
<feature type="domain" description="RlpA-like protein double-psi beta-barrel" evidence="7">
    <location>
        <begin position="76"/>
        <end position="164"/>
    </location>
</feature>